<dbReference type="RefSeq" id="WP_133611920.1">
    <property type="nucleotide sequence ID" value="NZ_SNYW01000006.1"/>
</dbReference>
<organism evidence="3 4">
    <name type="scientific">Dongia mobilis</name>
    <dbReference type="NCBI Taxonomy" id="578943"/>
    <lineage>
        <taxon>Bacteria</taxon>
        <taxon>Pseudomonadati</taxon>
        <taxon>Pseudomonadota</taxon>
        <taxon>Alphaproteobacteria</taxon>
        <taxon>Rhodospirillales</taxon>
        <taxon>Dongiaceae</taxon>
        <taxon>Dongia</taxon>
    </lineage>
</organism>
<dbReference type="GO" id="GO:0005886">
    <property type="term" value="C:plasma membrane"/>
    <property type="evidence" value="ECO:0007669"/>
    <property type="project" value="UniProtKB-SubCell"/>
</dbReference>
<evidence type="ECO:0000313" key="4">
    <source>
        <dbReference type="Proteomes" id="UP000295783"/>
    </source>
</evidence>
<comment type="caution">
    <text evidence="3">The sequence shown here is derived from an EMBL/GenBank/DDBJ whole genome shotgun (WGS) entry which is preliminary data.</text>
</comment>
<dbReference type="Gene3D" id="1.20.1600.10">
    <property type="entry name" value="Outer membrane efflux proteins (OEP)"/>
    <property type="match status" value="1"/>
</dbReference>
<dbReference type="PANTHER" id="PTHR30203:SF33">
    <property type="entry name" value="BLR4455 PROTEIN"/>
    <property type="match status" value="1"/>
</dbReference>
<dbReference type="PANTHER" id="PTHR30203">
    <property type="entry name" value="OUTER MEMBRANE CATION EFFLUX PROTEIN"/>
    <property type="match status" value="1"/>
</dbReference>
<dbReference type="SUPFAM" id="SSF56954">
    <property type="entry name" value="Outer membrane efflux proteins (OEP)"/>
    <property type="match status" value="1"/>
</dbReference>
<dbReference type="Proteomes" id="UP000295783">
    <property type="component" value="Unassembled WGS sequence"/>
</dbReference>
<dbReference type="EMBL" id="SNYW01000006">
    <property type="protein sequence ID" value="TDQ83870.1"/>
    <property type="molecule type" value="Genomic_DNA"/>
</dbReference>
<gene>
    <name evidence="3" type="ORF">A8950_0414</name>
</gene>
<protein>
    <submittedName>
        <fullName evidence="3">NodT family efflux transporter outer membrane factor (OMF) lipoprotein</fullName>
    </submittedName>
</protein>
<feature type="chain" id="PRO_5021040500" evidence="2">
    <location>
        <begin position="23"/>
        <end position="478"/>
    </location>
</feature>
<sequence>MPQHRSLPIFSRTLLLLPVSLAACDLVAEPTRPAIEAPEAWIAPEPIAADSWPSADWWQRIGSAELDAFMAEAQANNLDLAAATARIAQVEAQSRVASSALWPQMSLGADAGRRGPLDEGAYRRENNLPAGTDLDTESYGLSLAASYEVDFWGRNRANRLAALESLRASTFDRQTVALTVTTEVAATYLSILSLRDQIAIADNNLANASDVLAVVEARTRLGAVSPADLAQQRGIVAAQEAVLAPLLQQERLALATLAVLLGRNPQDISVAARSLGDLVVPPVTGGLPSELLQRRPDIAKAEADLAAADANVVAARAAFFPSLDLSGVLSLETAVLSTLFGPAGAAYSVAGALSQTIFDGGRLVAEEDLAIARREELIASYRAAILAAFSDVEAALGEVRQRADQVRLQQVQVNEAQTAFDIVNARYVAGAVDLIELLNAQRTLFDAQDGLGQLRLQQMQAAITLYRALGGGWQKEAA</sequence>
<dbReference type="OrthoDB" id="9783100at2"/>
<keyword evidence="2 3" id="KW-0449">Lipoprotein</keyword>
<dbReference type="NCBIfam" id="TIGR01845">
    <property type="entry name" value="outer_NodT"/>
    <property type="match status" value="1"/>
</dbReference>
<comment type="similarity">
    <text evidence="1 2">Belongs to the outer membrane factor (OMF) (TC 1.B.17) family.</text>
</comment>
<keyword evidence="2" id="KW-0564">Palmitate</keyword>
<dbReference type="InterPro" id="IPR010131">
    <property type="entry name" value="MdtP/NodT-like"/>
</dbReference>
<evidence type="ECO:0000256" key="1">
    <source>
        <dbReference type="ARBA" id="ARBA00007613"/>
    </source>
</evidence>
<comment type="subcellular location">
    <subcellularLocation>
        <location evidence="2">Cell membrane</location>
        <topology evidence="2">Lipid-anchor</topology>
    </subcellularLocation>
</comment>
<dbReference type="Gene3D" id="2.20.200.10">
    <property type="entry name" value="Outer membrane efflux proteins (OEP)"/>
    <property type="match status" value="1"/>
</dbReference>
<evidence type="ECO:0000313" key="3">
    <source>
        <dbReference type="EMBL" id="TDQ83870.1"/>
    </source>
</evidence>
<dbReference type="InterPro" id="IPR003423">
    <property type="entry name" value="OMP_efflux"/>
</dbReference>
<evidence type="ECO:0000256" key="2">
    <source>
        <dbReference type="RuleBase" id="RU362097"/>
    </source>
</evidence>
<feature type="signal peptide" evidence="2">
    <location>
        <begin position="1"/>
        <end position="22"/>
    </location>
</feature>
<keyword evidence="2" id="KW-1134">Transmembrane beta strand</keyword>
<keyword evidence="2" id="KW-0812">Transmembrane</keyword>
<keyword evidence="4" id="KW-1185">Reference proteome</keyword>
<keyword evidence="2" id="KW-0732">Signal</keyword>
<proteinExistence type="inferred from homology"/>
<reference evidence="3 4" key="1">
    <citation type="submission" date="2019-03" db="EMBL/GenBank/DDBJ databases">
        <title>Genomic Encyclopedia of Type Strains, Phase III (KMG-III): the genomes of soil and plant-associated and newly described type strains.</title>
        <authorList>
            <person name="Whitman W."/>
        </authorList>
    </citation>
    <scope>NUCLEOTIDE SEQUENCE [LARGE SCALE GENOMIC DNA]</scope>
    <source>
        <strain evidence="3 4">CGMCC 1.7660</strain>
    </source>
</reference>
<accession>A0A4R6WUP7</accession>
<dbReference type="PROSITE" id="PS51257">
    <property type="entry name" value="PROKAR_LIPOPROTEIN"/>
    <property type="match status" value="1"/>
</dbReference>
<keyword evidence="2" id="KW-0472">Membrane</keyword>
<name>A0A4R6WUP7_9PROT</name>
<dbReference type="AlphaFoldDB" id="A0A4R6WUP7"/>
<dbReference type="GO" id="GO:0015562">
    <property type="term" value="F:efflux transmembrane transporter activity"/>
    <property type="evidence" value="ECO:0007669"/>
    <property type="project" value="InterPro"/>
</dbReference>
<dbReference type="Pfam" id="PF02321">
    <property type="entry name" value="OEP"/>
    <property type="match status" value="2"/>
</dbReference>